<dbReference type="CDD" id="cd03801">
    <property type="entry name" value="GT4_PimA-like"/>
    <property type="match status" value="1"/>
</dbReference>
<evidence type="ECO:0000256" key="1">
    <source>
        <dbReference type="ARBA" id="ARBA00022676"/>
    </source>
</evidence>
<dbReference type="AlphaFoldDB" id="A0A1H4FRV7"/>
<dbReference type="Proteomes" id="UP000198850">
    <property type="component" value="Unassembled WGS sequence"/>
</dbReference>
<dbReference type="EMBL" id="FNRA01000008">
    <property type="protein sequence ID" value="SEA99797.1"/>
    <property type="molecule type" value="Genomic_DNA"/>
</dbReference>
<reference evidence="4 5" key="1">
    <citation type="submission" date="2016-10" db="EMBL/GenBank/DDBJ databases">
        <authorList>
            <person name="de Groot N.N."/>
        </authorList>
    </citation>
    <scope>NUCLEOTIDE SEQUENCE [LARGE SCALE GENOMIC DNA]</scope>
    <source>
        <strain evidence="4 5">DSM 19033</strain>
    </source>
</reference>
<keyword evidence="1" id="KW-0328">Glycosyltransferase</keyword>
<dbReference type="InterPro" id="IPR001296">
    <property type="entry name" value="Glyco_trans_1"/>
</dbReference>
<evidence type="ECO:0000256" key="2">
    <source>
        <dbReference type="ARBA" id="ARBA00022679"/>
    </source>
</evidence>
<gene>
    <name evidence="4" type="ORF">SAMN05443550_10880</name>
</gene>
<sequence>MRKQKILIFTDCYIYGGSERLMSFSMKNEILNNSFDMKLAFRGSKVYKKGMISDYRDIDSDRLLSLPLLSNETLFYQINCLNISPLFKAALKVPFFLLEKLKLYTIWNLIIFSFMLKKESPAIVHINNGGYPAARSCNVLVLANYLFGNAKLIYQVNNQASLPKRFDSIIDGFIERNVCLFITASNLAKQKLVELRKFDVGKIKVINNCVIPASIGFSKAQICEELNLSKDAFIITQVAFLTKRKGQAKLINAIHLLFTKHTHLKEYITLILIGNGEDEKELKELVHLLELTNHIFFLGYRQNSQDYIAASDLFILPSISNEDMPLVLLTALQLGKPIISSNFAGISQVIQTEENGLLIDLNEETFENDLYEDIYRLYNDKALRTKIGLSAEKSFDAYTPGKYGENLEAIYSGLLEK</sequence>
<keyword evidence="5" id="KW-1185">Reference proteome</keyword>
<dbReference type="GO" id="GO:0016757">
    <property type="term" value="F:glycosyltransferase activity"/>
    <property type="evidence" value="ECO:0007669"/>
    <property type="project" value="UniProtKB-KW"/>
</dbReference>
<dbReference type="Pfam" id="PF00534">
    <property type="entry name" value="Glycos_transf_1"/>
    <property type="match status" value="1"/>
</dbReference>
<dbReference type="PANTHER" id="PTHR12526">
    <property type="entry name" value="GLYCOSYLTRANSFERASE"/>
    <property type="match status" value="1"/>
</dbReference>
<evidence type="ECO:0000259" key="3">
    <source>
        <dbReference type="Pfam" id="PF00534"/>
    </source>
</evidence>
<dbReference type="PANTHER" id="PTHR12526:SF629">
    <property type="entry name" value="TEICHURONIC ACID BIOSYNTHESIS GLYCOSYLTRANSFERASE TUAH-RELATED"/>
    <property type="match status" value="1"/>
</dbReference>
<evidence type="ECO:0000313" key="4">
    <source>
        <dbReference type="EMBL" id="SEA99797.1"/>
    </source>
</evidence>
<name>A0A1H4FRV7_9SPHI</name>
<keyword evidence="2 4" id="KW-0808">Transferase</keyword>
<dbReference type="OrthoDB" id="9811239at2"/>
<dbReference type="SUPFAM" id="SSF53756">
    <property type="entry name" value="UDP-Glycosyltransferase/glycogen phosphorylase"/>
    <property type="match status" value="1"/>
</dbReference>
<evidence type="ECO:0000313" key="5">
    <source>
        <dbReference type="Proteomes" id="UP000198850"/>
    </source>
</evidence>
<accession>A0A1H4FRV7</accession>
<feature type="domain" description="Glycosyl transferase family 1" evidence="3">
    <location>
        <begin position="223"/>
        <end position="392"/>
    </location>
</feature>
<proteinExistence type="predicted"/>
<organism evidence="4 5">
    <name type="scientific">Pedobacter hartonius</name>
    <dbReference type="NCBI Taxonomy" id="425514"/>
    <lineage>
        <taxon>Bacteria</taxon>
        <taxon>Pseudomonadati</taxon>
        <taxon>Bacteroidota</taxon>
        <taxon>Sphingobacteriia</taxon>
        <taxon>Sphingobacteriales</taxon>
        <taxon>Sphingobacteriaceae</taxon>
        <taxon>Pedobacter</taxon>
    </lineage>
</organism>
<protein>
    <submittedName>
        <fullName evidence="4">Glycosyltransferase involved in cell wall bisynthesis</fullName>
    </submittedName>
</protein>
<dbReference type="Gene3D" id="3.40.50.2000">
    <property type="entry name" value="Glycogen Phosphorylase B"/>
    <property type="match status" value="2"/>
</dbReference>
<dbReference type="STRING" id="425514.SAMN05443550_10880"/>